<reference evidence="2" key="1">
    <citation type="submission" date="2020-05" db="EMBL/GenBank/DDBJ databases">
        <title>Genomic Encyclopedia of Type Strains, Phase IV (KMG-V): Genome sequencing to study the core and pangenomes of soil and plant-associated prokaryotes.</title>
        <authorList>
            <person name="Whitman W."/>
        </authorList>
    </citation>
    <scope>NUCLEOTIDE SEQUENCE</scope>
    <source>
        <strain evidence="2">16F</strain>
    </source>
</reference>
<dbReference type="InterPro" id="IPR000415">
    <property type="entry name" value="Nitroreductase-like"/>
</dbReference>
<evidence type="ECO:0000313" key="2">
    <source>
        <dbReference type="EMBL" id="NRS93318.1"/>
    </source>
</evidence>
<feature type="domain" description="Nitroreductase" evidence="1">
    <location>
        <begin position="11"/>
        <end position="167"/>
    </location>
</feature>
<evidence type="ECO:0000313" key="3">
    <source>
        <dbReference type="Proteomes" id="UP000610746"/>
    </source>
</evidence>
<dbReference type="GO" id="GO:0016491">
    <property type="term" value="F:oxidoreductase activity"/>
    <property type="evidence" value="ECO:0007669"/>
    <property type="project" value="InterPro"/>
</dbReference>
<dbReference type="Gene3D" id="3.40.109.10">
    <property type="entry name" value="NADH Oxidase"/>
    <property type="match status" value="1"/>
</dbReference>
<gene>
    <name evidence="2" type="ORF">HNQ03_002405</name>
</gene>
<protein>
    <submittedName>
        <fullName evidence="2">Nitroreductase</fullName>
    </submittedName>
</protein>
<dbReference type="PANTHER" id="PTHR43821:SF1">
    <property type="entry name" value="NAD(P)H NITROREDUCTASE YDJA-RELATED"/>
    <property type="match status" value="1"/>
</dbReference>
<dbReference type="EMBL" id="JABSNO010000019">
    <property type="protein sequence ID" value="NRS93318.1"/>
    <property type="molecule type" value="Genomic_DNA"/>
</dbReference>
<proteinExistence type="predicted"/>
<evidence type="ECO:0000259" key="1">
    <source>
        <dbReference type="Pfam" id="PF00881"/>
    </source>
</evidence>
<dbReference type="AlphaFoldDB" id="A0A8J8K8X1"/>
<dbReference type="RefSeq" id="WP_173779885.1">
    <property type="nucleotide sequence ID" value="NZ_JABSNO010000019.1"/>
</dbReference>
<dbReference type="PANTHER" id="PTHR43821">
    <property type="entry name" value="NAD(P)H NITROREDUCTASE YDJA-RELATED"/>
    <property type="match status" value="1"/>
</dbReference>
<dbReference type="SUPFAM" id="SSF55469">
    <property type="entry name" value="FMN-dependent nitroreductase-like"/>
    <property type="match status" value="1"/>
</dbReference>
<keyword evidence="3" id="KW-1185">Reference proteome</keyword>
<accession>A0A8J8K8X1</accession>
<organism evidence="2 3">
    <name type="scientific">Frigoriflavimonas asaccharolytica</name>
    <dbReference type="NCBI Taxonomy" id="2735899"/>
    <lineage>
        <taxon>Bacteria</taxon>
        <taxon>Pseudomonadati</taxon>
        <taxon>Bacteroidota</taxon>
        <taxon>Flavobacteriia</taxon>
        <taxon>Flavobacteriales</taxon>
        <taxon>Weeksellaceae</taxon>
        <taxon>Frigoriflavimonas</taxon>
    </lineage>
</organism>
<name>A0A8J8K8X1_9FLAO</name>
<dbReference type="Proteomes" id="UP000610746">
    <property type="component" value="Unassembled WGS sequence"/>
</dbReference>
<dbReference type="InterPro" id="IPR052530">
    <property type="entry name" value="NAD(P)H_nitroreductase"/>
</dbReference>
<sequence length="170" mass="19413">MSKKTILKEIIETRKSKYPKDYTTEKISKKVLNKILKSADFAPNHKLTKPWRLELFQDDAKMELAVALGKVCILNLDATTSEKKIKNIQEKFEQTNAIVSISVNYSGKVPQWEELAATAMAVQNMYLTCNAHNVGCYWSTPKEAENLSEFLKLEDNQMCLGLFYMGKLPK</sequence>
<comment type="caution">
    <text evidence="2">The sequence shown here is derived from an EMBL/GenBank/DDBJ whole genome shotgun (WGS) entry which is preliminary data.</text>
</comment>
<dbReference type="Pfam" id="PF00881">
    <property type="entry name" value="Nitroreductase"/>
    <property type="match status" value="1"/>
</dbReference>
<dbReference type="InterPro" id="IPR029479">
    <property type="entry name" value="Nitroreductase"/>
</dbReference>